<evidence type="ECO:0000256" key="2">
    <source>
        <dbReference type="ARBA" id="ARBA00004429"/>
    </source>
</evidence>
<dbReference type="Proteomes" id="UP000295611">
    <property type="component" value="Unassembled WGS sequence"/>
</dbReference>
<evidence type="ECO:0000256" key="10">
    <source>
        <dbReference type="ARBA" id="ARBA00022777"/>
    </source>
</evidence>
<keyword evidence="10 19" id="KW-0418">Kinase</keyword>
<comment type="catalytic activity">
    <reaction evidence="1">
        <text>ATP + protein L-histidine = ADP + protein N-phospho-L-histidine.</text>
        <dbReference type="EC" id="2.7.13.3"/>
    </reaction>
</comment>
<dbReference type="InterPro" id="IPR036890">
    <property type="entry name" value="HATPase_C_sf"/>
</dbReference>
<dbReference type="InterPro" id="IPR005467">
    <property type="entry name" value="His_kinase_dom"/>
</dbReference>
<dbReference type="SUPFAM" id="SSF55874">
    <property type="entry name" value="ATPase domain of HSP90 chaperone/DNA topoisomerase II/histidine kinase"/>
    <property type="match status" value="1"/>
</dbReference>
<evidence type="ECO:0000256" key="11">
    <source>
        <dbReference type="ARBA" id="ARBA00022840"/>
    </source>
</evidence>
<dbReference type="PRINTS" id="PR00344">
    <property type="entry name" value="BCTRLSENSOR"/>
</dbReference>
<dbReference type="InterPro" id="IPR003661">
    <property type="entry name" value="HisK_dim/P_dom"/>
</dbReference>
<keyword evidence="5" id="KW-0997">Cell inner membrane</keyword>
<evidence type="ECO:0000259" key="17">
    <source>
        <dbReference type="PROSITE" id="PS50109"/>
    </source>
</evidence>
<evidence type="ECO:0000313" key="19">
    <source>
        <dbReference type="EMBL" id="TDR73928.1"/>
    </source>
</evidence>
<dbReference type="GO" id="GO:0005886">
    <property type="term" value="C:plasma membrane"/>
    <property type="evidence" value="ECO:0007669"/>
    <property type="project" value="UniProtKB-SubCell"/>
</dbReference>
<dbReference type="SMART" id="SM00304">
    <property type="entry name" value="HAMP"/>
    <property type="match status" value="1"/>
</dbReference>
<name>A0A4R7B2E3_9NEIS</name>
<dbReference type="SUPFAM" id="SSF47384">
    <property type="entry name" value="Homodimeric domain of signal transducing histidine kinase"/>
    <property type="match status" value="1"/>
</dbReference>
<dbReference type="Gene3D" id="1.10.287.130">
    <property type="match status" value="1"/>
</dbReference>
<keyword evidence="12 16" id="KW-1133">Transmembrane helix</keyword>
<feature type="domain" description="HAMP" evidence="18">
    <location>
        <begin position="193"/>
        <end position="245"/>
    </location>
</feature>
<evidence type="ECO:0000256" key="13">
    <source>
        <dbReference type="ARBA" id="ARBA00023012"/>
    </source>
</evidence>
<keyword evidence="7" id="KW-0808">Transferase</keyword>
<evidence type="ECO:0000256" key="5">
    <source>
        <dbReference type="ARBA" id="ARBA00022519"/>
    </source>
</evidence>
<gene>
    <name evidence="19" type="ORF">DFP86_112132</name>
</gene>
<dbReference type="AlphaFoldDB" id="A0A4R7B2E3"/>
<keyword evidence="20" id="KW-1185">Reference proteome</keyword>
<dbReference type="InterPro" id="IPR036097">
    <property type="entry name" value="HisK_dim/P_sf"/>
</dbReference>
<keyword evidence="6" id="KW-0597">Phosphoprotein</keyword>
<dbReference type="CDD" id="cd00082">
    <property type="entry name" value="HisKA"/>
    <property type="match status" value="1"/>
</dbReference>
<dbReference type="Pfam" id="PF02518">
    <property type="entry name" value="HATPase_c"/>
    <property type="match status" value="1"/>
</dbReference>
<dbReference type="PROSITE" id="PS50885">
    <property type="entry name" value="HAMP"/>
    <property type="match status" value="1"/>
</dbReference>
<dbReference type="InterPro" id="IPR004358">
    <property type="entry name" value="Sig_transdc_His_kin-like_C"/>
</dbReference>
<evidence type="ECO:0000256" key="1">
    <source>
        <dbReference type="ARBA" id="ARBA00000085"/>
    </source>
</evidence>
<evidence type="ECO:0000313" key="20">
    <source>
        <dbReference type="Proteomes" id="UP000295611"/>
    </source>
</evidence>
<comment type="subcellular location">
    <subcellularLocation>
        <location evidence="2">Cell inner membrane</location>
        <topology evidence="2">Multi-pass membrane protein</topology>
    </subcellularLocation>
</comment>
<accession>A0A4R7B2E3</accession>
<evidence type="ECO:0000256" key="12">
    <source>
        <dbReference type="ARBA" id="ARBA00022989"/>
    </source>
</evidence>
<feature type="region of interest" description="Disordered" evidence="15">
    <location>
        <begin position="115"/>
        <end position="135"/>
    </location>
</feature>
<dbReference type="InterPro" id="IPR003660">
    <property type="entry name" value="HAMP_dom"/>
</dbReference>
<dbReference type="PROSITE" id="PS50109">
    <property type="entry name" value="HIS_KIN"/>
    <property type="match status" value="1"/>
</dbReference>
<dbReference type="GO" id="GO:0000155">
    <property type="term" value="F:phosphorelay sensor kinase activity"/>
    <property type="evidence" value="ECO:0007669"/>
    <property type="project" value="InterPro"/>
</dbReference>
<proteinExistence type="predicted"/>
<dbReference type="RefSeq" id="WP_133682622.1">
    <property type="nucleotide sequence ID" value="NZ_SNZP01000012.1"/>
</dbReference>
<dbReference type="GO" id="GO:0005524">
    <property type="term" value="F:ATP binding"/>
    <property type="evidence" value="ECO:0007669"/>
    <property type="project" value="UniProtKB-KW"/>
</dbReference>
<keyword evidence="4" id="KW-1003">Cell membrane</keyword>
<evidence type="ECO:0000256" key="9">
    <source>
        <dbReference type="ARBA" id="ARBA00022741"/>
    </source>
</evidence>
<reference evidence="19 20" key="1">
    <citation type="submission" date="2019-03" db="EMBL/GenBank/DDBJ databases">
        <title>Genomic Encyclopedia of Type Strains, Phase III (KMG-III): the genomes of soil and plant-associated and newly described type strains.</title>
        <authorList>
            <person name="Whitman W."/>
        </authorList>
    </citation>
    <scope>NUCLEOTIDE SEQUENCE [LARGE SCALE GENOMIC DNA]</scope>
    <source>
        <strain evidence="19 20">CECT 8976</strain>
    </source>
</reference>
<sequence>MKILPRTLTGQLLLAVVLSLILALIVGAWLLLADREHFSDRMRDQNAAERLGGIVSMLERSPADDRQRLLRVLNEPGNFFSFAEPWHPPAHQALDDQAFADALRDALGASRSVQVRPPELRPRMPPGTPQAQGTEHGSMAMPFLVVQVRMSDGTVLTWRHAVPPAPRNWPANTLLLLGVLALTVALMASWLVRRLTQPLAALADAATGLVGNLDQPPLPESGPHEVARAAMAFNRMQRDLRSYLETRSQALAGVSHDLRLPITRLRLRLEQIADTALRERFETDLSEMDAMIGHTLAFLRAGQISESQVKLNLDALLDGLVEDFTALGMNVSLTGSAGRPVLARPQALRRCLGNLMENARRYAGDAAELRVEANTERVTIWVEDRGPGIPAEARDRVFEPYFRLESSRARATGGTGLGLAIARATARAMGGDLTLDDRKGGGLSVRLTFPG</sequence>
<dbReference type="Gene3D" id="3.30.565.10">
    <property type="entry name" value="Histidine kinase-like ATPase, C-terminal domain"/>
    <property type="match status" value="1"/>
</dbReference>
<evidence type="ECO:0000256" key="8">
    <source>
        <dbReference type="ARBA" id="ARBA00022692"/>
    </source>
</evidence>
<dbReference type="SMART" id="SM00387">
    <property type="entry name" value="HATPase_c"/>
    <property type="match status" value="1"/>
</dbReference>
<evidence type="ECO:0000256" key="6">
    <source>
        <dbReference type="ARBA" id="ARBA00022553"/>
    </source>
</evidence>
<feature type="domain" description="Histidine kinase" evidence="17">
    <location>
        <begin position="253"/>
        <end position="451"/>
    </location>
</feature>
<dbReference type="PANTHER" id="PTHR44936">
    <property type="entry name" value="SENSOR PROTEIN CREC"/>
    <property type="match status" value="1"/>
</dbReference>
<evidence type="ECO:0000256" key="3">
    <source>
        <dbReference type="ARBA" id="ARBA00012438"/>
    </source>
</evidence>
<evidence type="ECO:0000259" key="18">
    <source>
        <dbReference type="PROSITE" id="PS50885"/>
    </source>
</evidence>
<comment type="caution">
    <text evidence="19">The sequence shown here is derived from an EMBL/GenBank/DDBJ whole genome shotgun (WGS) entry which is preliminary data.</text>
</comment>
<dbReference type="Pfam" id="PF00672">
    <property type="entry name" value="HAMP"/>
    <property type="match status" value="1"/>
</dbReference>
<dbReference type="EC" id="2.7.13.3" evidence="3"/>
<protein>
    <recommendedName>
        <fullName evidence="3">histidine kinase</fullName>
        <ecNumber evidence="3">2.7.13.3</ecNumber>
    </recommendedName>
</protein>
<dbReference type="InterPro" id="IPR003594">
    <property type="entry name" value="HATPase_dom"/>
</dbReference>
<keyword evidence="13" id="KW-0902">Two-component regulatory system</keyword>
<dbReference type="PANTHER" id="PTHR44936:SF5">
    <property type="entry name" value="SENSOR HISTIDINE KINASE ENVZ"/>
    <property type="match status" value="1"/>
</dbReference>
<feature type="transmembrane region" description="Helical" evidence="16">
    <location>
        <begin position="174"/>
        <end position="192"/>
    </location>
</feature>
<dbReference type="EMBL" id="SNZP01000012">
    <property type="protein sequence ID" value="TDR73928.1"/>
    <property type="molecule type" value="Genomic_DNA"/>
</dbReference>
<organism evidence="19 20">
    <name type="scientific">Paludibacterium purpuratum</name>
    <dbReference type="NCBI Taxonomy" id="1144873"/>
    <lineage>
        <taxon>Bacteria</taxon>
        <taxon>Pseudomonadati</taxon>
        <taxon>Pseudomonadota</taxon>
        <taxon>Betaproteobacteria</taxon>
        <taxon>Neisseriales</taxon>
        <taxon>Chromobacteriaceae</taxon>
        <taxon>Paludibacterium</taxon>
    </lineage>
</organism>
<dbReference type="InterPro" id="IPR050980">
    <property type="entry name" value="2C_sensor_his_kinase"/>
</dbReference>
<dbReference type="OrthoDB" id="9804645at2"/>
<evidence type="ECO:0000256" key="16">
    <source>
        <dbReference type="SAM" id="Phobius"/>
    </source>
</evidence>
<evidence type="ECO:0000256" key="7">
    <source>
        <dbReference type="ARBA" id="ARBA00022679"/>
    </source>
</evidence>
<evidence type="ECO:0000256" key="4">
    <source>
        <dbReference type="ARBA" id="ARBA00022475"/>
    </source>
</evidence>
<evidence type="ECO:0000256" key="15">
    <source>
        <dbReference type="SAM" id="MobiDB-lite"/>
    </source>
</evidence>
<dbReference type="CDD" id="cd06225">
    <property type="entry name" value="HAMP"/>
    <property type="match status" value="1"/>
</dbReference>
<keyword evidence="11" id="KW-0067">ATP-binding</keyword>
<keyword evidence="9" id="KW-0547">Nucleotide-binding</keyword>
<evidence type="ECO:0000256" key="14">
    <source>
        <dbReference type="ARBA" id="ARBA00023136"/>
    </source>
</evidence>
<keyword evidence="8 16" id="KW-0812">Transmembrane</keyword>
<feature type="transmembrane region" description="Helical" evidence="16">
    <location>
        <begin position="12"/>
        <end position="33"/>
    </location>
</feature>
<keyword evidence="14 16" id="KW-0472">Membrane</keyword>